<feature type="domain" description="HTH myb-type" evidence="8">
    <location>
        <begin position="198"/>
        <end position="245"/>
    </location>
</feature>
<name>A3RKR3_EUPAE</name>
<feature type="domain" description="HTH myb-type" evidence="8">
    <location>
        <begin position="87"/>
        <end position="138"/>
    </location>
</feature>
<dbReference type="PROSITE" id="PS50090">
    <property type="entry name" value="MYB_LIKE"/>
    <property type="match status" value="3"/>
</dbReference>
<dbReference type="PROSITE" id="PS51294">
    <property type="entry name" value="HTH_MYB"/>
    <property type="match status" value="3"/>
</dbReference>
<evidence type="ECO:0000256" key="6">
    <source>
        <dbReference type="ARBA" id="ARBA00023242"/>
    </source>
</evidence>
<evidence type="ECO:0000259" key="8">
    <source>
        <dbReference type="PROSITE" id="PS51294"/>
    </source>
</evidence>
<protein>
    <submittedName>
        <fullName evidence="9">EMYB2</fullName>
    </submittedName>
</protein>
<proteinExistence type="predicted"/>
<dbReference type="InterPro" id="IPR009057">
    <property type="entry name" value="Homeodomain-like_sf"/>
</dbReference>
<gene>
    <name evidence="9" type="primary">emyb2</name>
</gene>
<evidence type="ECO:0000256" key="5">
    <source>
        <dbReference type="ARBA" id="ARBA00023163"/>
    </source>
</evidence>
<dbReference type="PANTHER" id="PTHR45614:SF25">
    <property type="entry name" value="MYB PROTEIN"/>
    <property type="match status" value="1"/>
</dbReference>
<dbReference type="Gene3D" id="1.10.10.60">
    <property type="entry name" value="Homeodomain-like"/>
    <property type="match status" value="3"/>
</dbReference>
<dbReference type="CDD" id="cd00167">
    <property type="entry name" value="SANT"/>
    <property type="match status" value="3"/>
</dbReference>
<dbReference type="EMBL" id="EF422871">
    <property type="protein sequence ID" value="ABN48477.1"/>
    <property type="molecule type" value="Genomic_DNA"/>
</dbReference>
<evidence type="ECO:0000256" key="4">
    <source>
        <dbReference type="ARBA" id="ARBA00023125"/>
    </source>
</evidence>
<evidence type="ECO:0000259" key="7">
    <source>
        <dbReference type="PROSITE" id="PS50090"/>
    </source>
</evidence>
<evidence type="ECO:0000256" key="1">
    <source>
        <dbReference type="ARBA" id="ARBA00004123"/>
    </source>
</evidence>
<sequence>MAQSKYCGKKRSRIEGEEALDSSQIQLCAQDSHSQALSESSLESTTCMFSGKKRKRNSKLSEHRQRYLKSNVGSHLNFDHAYTIEKQKNKVKQYWTEEEDEKLRGLVSKFGAKSWKKIAQFFENRSDVQCLHRWQKVLNPALVKGPWTKEEDQIVLDLVRKYGPKNWSFVASKLNGRIGKQCRERWHNHLNPDINNEKWTEEEDNIILSTHKKHGNKWAEISKMLPGRTDNAIKNHFNSTLKRKLASMNKRKNMPLKKRGRKSHKVRNMQKNKENIPEKKIEKNDELSLNALYIEEKEENNKVLSVKENLEKSSKITIQIKELDLNSNDLKRDVYESQVPTFKRQYSFNSLIFDENKYKCLLVDEYKEKQLPITIEIQDSKSIHTSEELEEKDSKSFSSDVLRSSKSAFAPFKLQELKCKDEAQSSSSATFSKVDYKLCLSLLSSTISGSLRSETDLLYKKYKIQLVENSVI</sequence>
<dbReference type="PANTHER" id="PTHR45614">
    <property type="entry name" value="MYB PROTEIN-RELATED"/>
    <property type="match status" value="1"/>
</dbReference>
<keyword evidence="6" id="KW-0539">Nucleus</keyword>
<feature type="domain" description="Myb-like" evidence="7">
    <location>
        <begin position="139"/>
        <end position="190"/>
    </location>
</feature>
<dbReference type="GO" id="GO:0005634">
    <property type="term" value="C:nucleus"/>
    <property type="evidence" value="ECO:0007669"/>
    <property type="project" value="UniProtKB-SubCell"/>
</dbReference>
<keyword evidence="4" id="KW-0238">DNA-binding</keyword>
<evidence type="ECO:0000256" key="3">
    <source>
        <dbReference type="ARBA" id="ARBA00023015"/>
    </source>
</evidence>
<comment type="subcellular location">
    <subcellularLocation>
        <location evidence="1">Nucleus</location>
    </subcellularLocation>
</comment>
<accession>A3RKR3</accession>
<feature type="domain" description="Myb-like" evidence="7">
    <location>
        <begin position="87"/>
        <end position="138"/>
    </location>
</feature>
<dbReference type="InterPro" id="IPR050560">
    <property type="entry name" value="MYB_TF"/>
</dbReference>
<dbReference type="InterPro" id="IPR001005">
    <property type="entry name" value="SANT/Myb"/>
</dbReference>
<dbReference type="SUPFAM" id="SSF46689">
    <property type="entry name" value="Homeodomain-like"/>
    <property type="match status" value="2"/>
</dbReference>
<feature type="domain" description="Myb-like" evidence="7">
    <location>
        <begin position="191"/>
        <end position="241"/>
    </location>
</feature>
<dbReference type="AlphaFoldDB" id="A3RKR3"/>
<evidence type="ECO:0000313" key="9">
    <source>
        <dbReference type="EMBL" id="ABN48477.1"/>
    </source>
</evidence>
<dbReference type="FunFam" id="1.10.10.60:FF:000010">
    <property type="entry name" value="Transcriptional activator Myb isoform A"/>
    <property type="match status" value="1"/>
</dbReference>
<dbReference type="GO" id="GO:0000981">
    <property type="term" value="F:DNA-binding transcription factor activity, RNA polymerase II-specific"/>
    <property type="evidence" value="ECO:0007669"/>
    <property type="project" value="TreeGrafter"/>
</dbReference>
<keyword evidence="3" id="KW-0805">Transcription regulation</keyword>
<dbReference type="InterPro" id="IPR017930">
    <property type="entry name" value="Myb_dom"/>
</dbReference>
<keyword evidence="5" id="KW-0804">Transcription</keyword>
<dbReference type="Pfam" id="PF00249">
    <property type="entry name" value="Myb_DNA-binding"/>
    <property type="match status" value="3"/>
</dbReference>
<dbReference type="SMART" id="SM00717">
    <property type="entry name" value="SANT"/>
    <property type="match status" value="3"/>
</dbReference>
<feature type="domain" description="HTH myb-type" evidence="8">
    <location>
        <begin position="139"/>
        <end position="194"/>
    </location>
</feature>
<dbReference type="FunFam" id="1.10.10.60:FF:000016">
    <property type="entry name" value="Transcriptional activator Myb isoform A"/>
    <property type="match status" value="1"/>
</dbReference>
<dbReference type="GO" id="GO:0000978">
    <property type="term" value="F:RNA polymerase II cis-regulatory region sequence-specific DNA binding"/>
    <property type="evidence" value="ECO:0007669"/>
    <property type="project" value="TreeGrafter"/>
</dbReference>
<reference evidence="9" key="1">
    <citation type="submission" date="2007-01" db="EMBL/GenBank/DDBJ databases">
        <authorList>
            <person name="Lv J."/>
            <person name="Yang H."/>
            <person name="Li Z."/>
            <person name="Liang X."/>
            <person name="Zhang X."/>
            <person name="Qin P."/>
            <person name="Yang T."/>
        </authorList>
    </citation>
    <scope>NUCLEOTIDE SEQUENCE</scope>
</reference>
<keyword evidence="2" id="KW-0677">Repeat</keyword>
<evidence type="ECO:0000256" key="2">
    <source>
        <dbReference type="ARBA" id="ARBA00022737"/>
    </source>
</evidence>
<organism evidence="9">
    <name type="scientific">Euplotes aediculatus</name>
    <name type="common">Ciliate</name>
    <dbReference type="NCBI Taxonomy" id="5940"/>
    <lineage>
        <taxon>Eukaryota</taxon>
        <taxon>Sar</taxon>
        <taxon>Alveolata</taxon>
        <taxon>Ciliophora</taxon>
        <taxon>Intramacronucleata</taxon>
        <taxon>Spirotrichea</taxon>
        <taxon>Hypotrichia</taxon>
        <taxon>Euplotida</taxon>
        <taxon>Euplotidae</taxon>
        <taxon>Euplotes</taxon>
    </lineage>
</organism>